<accession>X6MAU8</accession>
<organism evidence="1 2">
    <name type="scientific">Reticulomyxa filosa</name>
    <dbReference type="NCBI Taxonomy" id="46433"/>
    <lineage>
        <taxon>Eukaryota</taxon>
        <taxon>Sar</taxon>
        <taxon>Rhizaria</taxon>
        <taxon>Retaria</taxon>
        <taxon>Foraminifera</taxon>
        <taxon>Monothalamids</taxon>
        <taxon>Reticulomyxidae</taxon>
        <taxon>Reticulomyxa</taxon>
    </lineage>
</organism>
<keyword evidence="2" id="KW-1185">Reference proteome</keyword>
<sequence>GGVVVGPHFQSLAPEKKRNNMDSICFQGGDDVVNYVLLIKKKITLRNTFKKKSTHHVTSQKIHANRSVISFCHCLLLLIWFCYNEKTTAETSFCIFSCRWFFLKVRNLRSNFFKCFLSLSPLSKQNSKRFKKTVVTSLVFFLCQSQKFLIHLCQQTSKKKKKISIGKKEINRIQQTLQNCFSFQKKKNQTHWHNCKFEKKLIKMQNHLKKRYFKANYTTL</sequence>
<name>X6MAU8_RETFI</name>
<dbReference type="Proteomes" id="UP000023152">
    <property type="component" value="Unassembled WGS sequence"/>
</dbReference>
<feature type="non-terminal residue" evidence="1">
    <location>
        <position position="1"/>
    </location>
</feature>
<gene>
    <name evidence="1" type="ORF">RFI_26602</name>
</gene>
<evidence type="ECO:0000313" key="2">
    <source>
        <dbReference type="Proteomes" id="UP000023152"/>
    </source>
</evidence>
<dbReference type="AlphaFoldDB" id="X6MAU8"/>
<protein>
    <submittedName>
        <fullName evidence="1">Uncharacterized protein</fullName>
    </submittedName>
</protein>
<dbReference type="EMBL" id="ASPP01023142">
    <property type="protein sequence ID" value="ETO10776.1"/>
    <property type="molecule type" value="Genomic_DNA"/>
</dbReference>
<reference evidence="1 2" key="1">
    <citation type="journal article" date="2013" name="Curr. Biol.">
        <title>The Genome of the Foraminiferan Reticulomyxa filosa.</title>
        <authorList>
            <person name="Glockner G."/>
            <person name="Hulsmann N."/>
            <person name="Schleicher M."/>
            <person name="Noegel A.A."/>
            <person name="Eichinger L."/>
            <person name="Gallinger C."/>
            <person name="Pawlowski J."/>
            <person name="Sierra R."/>
            <person name="Euteneuer U."/>
            <person name="Pillet L."/>
            <person name="Moustafa A."/>
            <person name="Platzer M."/>
            <person name="Groth M."/>
            <person name="Szafranski K."/>
            <person name="Schliwa M."/>
        </authorList>
    </citation>
    <scope>NUCLEOTIDE SEQUENCE [LARGE SCALE GENOMIC DNA]</scope>
</reference>
<comment type="caution">
    <text evidence="1">The sequence shown here is derived from an EMBL/GenBank/DDBJ whole genome shotgun (WGS) entry which is preliminary data.</text>
</comment>
<evidence type="ECO:0000313" key="1">
    <source>
        <dbReference type="EMBL" id="ETO10776.1"/>
    </source>
</evidence>
<proteinExistence type="predicted"/>